<proteinExistence type="predicted"/>
<keyword evidence="1" id="KW-0472">Membrane</keyword>
<name>A0AAD1F8C3_PREIN</name>
<sequence length="42" mass="5075">MLFQYFIWHKDTNIFCISKFTTSIIMQIIFALLIFRLTCSIL</sequence>
<evidence type="ECO:0000313" key="3">
    <source>
        <dbReference type="Proteomes" id="UP000067008"/>
    </source>
</evidence>
<reference evidence="2 3" key="1">
    <citation type="submission" date="2015-07" db="EMBL/GenBank/DDBJ databases">
        <title>Complete genome sequence of Prevotella intermedia strain 17-2.</title>
        <authorList>
            <person name="Nambu T."/>
        </authorList>
    </citation>
    <scope>NUCLEOTIDE SEQUENCE [LARGE SCALE GENOMIC DNA]</scope>
    <source>
        <strain evidence="2 3">17-2</strain>
    </source>
</reference>
<gene>
    <name evidence="2" type="ORF">PI172_2179</name>
</gene>
<evidence type="ECO:0000256" key="1">
    <source>
        <dbReference type="SAM" id="Phobius"/>
    </source>
</evidence>
<evidence type="ECO:0000313" key="2">
    <source>
        <dbReference type="EMBL" id="BAR96907.1"/>
    </source>
</evidence>
<feature type="transmembrane region" description="Helical" evidence="1">
    <location>
        <begin position="20"/>
        <end position="39"/>
    </location>
</feature>
<dbReference type="AlphaFoldDB" id="A0AAD1F8C3"/>
<organism evidence="2 3">
    <name type="scientific">Prevotella intermedia</name>
    <dbReference type="NCBI Taxonomy" id="28131"/>
    <lineage>
        <taxon>Bacteria</taxon>
        <taxon>Pseudomonadati</taxon>
        <taxon>Bacteroidota</taxon>
        <taxon>Bacteroidia</taxon>
        <taxon>Bacteroidales</taxon>
        <taxon>Prevotellaceae</taxon>
        <taxon>Prevotella</taxon>
    </lineage>
</organism>
<dbReference type="EMBL" id="AP014926">
    <property type="protein sequence ID" value="BAR96907.1"/>
    <property type="molecule type" value="Genomic_DNA"/>
</dbReference>
<dbReference type="Proteomes" id="UP000067008">
    <property type="component" value="Chromosome 1"/>
</dbReference>
<keyword evidence="1" id="KW-0812">Transmembrane</keyword>
<accession>A0AAD1F8C3</accession>
<keyword evidence="1" id="KW-1133">Transmembrane helix</keyword>
<protein>
    <submittedName>
        <fullName evidence="2">Uncharacterized protein</fullName>
    </submittedName>
</protein>